<keyword evidence="3" id="KW-1185">Reference proteome</keyword>
<feature type="transmembrane region" description="Helical" evidence="1">
    <location>
        <begin position="5"/>
        <end position="22"/>
    </location>
</feature>
<dbReference type="EMBL" id="CP024847">
    <property type="protein sequence ID" value="AUR52989.1"/>
    <property type="molecule type" value="Genomic_DNA"/>
</dbReference>
<keyword evidence="1" id="KW-0472">Membrane</keyword>
<name>A0A2I7N962_9NEIS</name>
<dbReference type="Proteomes" id="UP000236655">
    <property type="component" value="Chromosome"/>
</dbReference>
<keyword evidence="1" id="KW-1133">Transmembrane helix</keyword>
<dbReference type="AlphaFoldDB" id="A0A2I7N962"/>
<sequence>MSKAILFIIMPVTILIISYSYYQSKVNVPKCGSQATLNIVGQMYSSYLNSITDDRYGFVINAVTHGDQLFTTENSQNDIVCDAYMLQLIVNTEPSEPILLNNIKYNVKMSDDKSSLLVSIQNFKIWDLDNTATIYKWLESHSYQHK</sequence>
<evidence type="ECO:0000313" key="2">
    <source>
        <dbReference type="EMBL" id="AUR52989.1"/>
    </source>
</evidence>
<protein>
    <submittedName>
        <fullName evidence="2">Uncharacterized protein</fullName>
    </submittedName>
</protein>
<dbReference type="KEGG" id="nba:CUN60_12030"/>
<gene>
    <name evidence="2" type="ORF">CUN60_12030</name>
</gene>
<organism evidence="2 3">
    <name type="scientific">Aquella oligotrophica</name>
    <dbReference type="NCBI Taxonomy" id="2067065"/>
    <lineage>
        <taxon>Bacteria</taxon>
        <taxon>Pseudomonadati</taxon>
        <taxon>Pseudomonadota</taxon>
        <taxon>Betaproteobacteria</taxon>
        <taxon>Neisseriales</taxon>
        <taxon>Neisseriaceae</taxon>
        <taxon>Aquella</taxon>
    </lineage>
</organism>
<keyword evidence="1" id="KW-0812">Transmembrane</keyword>
<dbReference type="RefSeq" id="WP_102952275.1">
    <property type="nucleotide sequence ID" value="NZ_CP024847.1"/>
</dbReference>
<reference evidence="3" key="1">
    <citation type="submission" date="2017-11" db="EMBL/GenBank/DDBJ databases">
        <authorList>
            <person name="Chan K.G."/>
            <person name="Lee L.S."/>
        </authorList>
    </citation>
    <scope>NUCLEOTIDE SEQUENCE [LARGE SCALE GENOMIC DNA]</scope>
    <source>
        <strain evidence="3">DSM 100970</strain>
    </source>
</reference>
<evidence type="ECO:0000313" key="3">
    <source>
        <dbReference type="Proteomes" id="UP000236655"/>
    </source>
</evidence>
<proteinExistence type="predicted"/>
<evidence type="ECO:0000256" key="1">
    <source>
        <dbReference type="SAM" id="Phobius"/>
    </source>
</evidence>
<accession>A0A2I7N962</accession>